<evidence type="ECO:0008006" key="3">
    <source>
        <dbReference type="Google" id="ProtNLM"/>
    </source>
</evidence>
<dbReference type="RefSeq" id="WP_169259584.1">
    <property type="nucleotide sequence ID" value="NZ_WTVQ01000008.1"/>
</dbReference>
<dbReference type="NCBIfam" id="TIGR02466">
    <property type="entry name" value="TIGR02466 family protein"/>
    <property type="match status" value="1"/>
</dbReference>
<accession>A0ABX1Q8P8</accession>
<evidence type="ECO:0000313" key="2">
    <source>
        <dbReference type="Proteomes" id="UP000648984"/>
    </source>
</evidence>
<dbReference type="EMBL" id="WTVQ01000008">
    <property type="protein sequence ID" value="NMG74430.1"/>
    <property type="molecule type" value="Genomic_DNA"/>
</dbReference>
<evidence type="ECO:0000313" key="1">
    <source>
        <dbReference type="EMBL" id="NMG74430.1"/>
    </source>
</evidence>
<protein>
    <recommendedName>
        <fullName evidence="3">Hydroxylase</fullName>
    </recommendedName>
</protein>
<dbReference type="SUPFAM" id="SSF51197">
    <property type="entry name" value="Clavaminate synthase-like"/>
    <property type="match status" value="1"/>
</dbReference>
<comment type="caution">
    <text evidence="1">The sequence shown here is derived from an EMBL/GenBank/DDBJ whole genome shotgun (WGS) entry which is preliminary data.</text>
</comment>
<proteinExistence type="predicted"/>
<organism evidence="1 2">
    <name type="scientific">Aromatoleum diolicum</name>
    <dbReference type="NCBI Taxonomy" id="75796"/>
    <lineage>
        <taxon>Bacteria</taxon>
        <taxon>Pseudomonadati</taxon>
        <taxon>Pseudomonadota</taxon>
        <taxon>Betaproteobacteria</taxon>
        <taxon>Rhodocyclales</taxon>
        <taxon>Rhodocyclaceae</taxon>
        <taxon>Aromatoleum</taxon>
    </lineage>
</organism>
<name>A0ABX1Q8P8_9RHOO</name>
<keyword evidence="2" id="KW-1185">Reference proteome</keyword>
<reference evidence="1 2" key="1">
    <citation type="submission" date="2019-12" db="EMBL/GenBank/DDBJ databases">
        <title>Comparative genomics gives insights into the taxonomy of the Azoarcus-Aromatoleum group and reveals separate origins of nif in the plant-associated Azoarcus and non-plant-associated Aromatoleum sub-groups.</title>
        <authorList>
            <person name="Lafos M."/>
            <person name="Maluk M."/>
            <person name="Batista M."/>
            <person name="Junghare M."/>
            <person name="Carmona M."/>
            <person name="Faoro H."/>
            <person name="Cruz L.M."/>
            <person name="Battistoni F."/>
            <person name="De Souza E."/>
            <person name="Pedrosa F."/>
            <person name="Chen W.-M."/>
            <person name="Poole P.S."/>
            <person name="Dixon R.A."/>
            <person name="James E.K."/>
        </authorList>
    </citation>
    <scope>NUCLEOTIDE SEQUENCE [LARGE SCALE GENOMIC DNA]</scope>
    <source>
        <strain evidence="1 2">22Lin</strain>
    </source>
</reference>
<dbReference type="Proteomes" id="UP000648984">
    <property type="component" value="Unassembled WGS sequence"/>
</dbReference>
<sequence length="213" mass="23897">MAQEINRWSASDVIPMFPTLVWKVELRPELHAAMDAKLLAVLDEMRRNLPSLAPGQGWQSGQTLHRRPEFAELVACVDSLAKSVTRFLRLGYEAVEITGCWANVLAPGAAHRMHMHPNNFLSGVYYVRAPQGADSINFHDPRPQATIIRPPVVELTAENTDQVVVNVRSGTLLMFPSYLQHSVDANQSEEMRVSISFNIMFSAFSENLSKPLW</sequence>
<dbReference type="Pfam" id="PF13759">
    <property type="entry name" value="2OG-FeII_Oxy_5"/>
    <property type="match status" value="1"/>
</dbReference>
<dbReference type="InterPro" id="IPR012668">
    <property type="entry name" value="CHP02466"/>
</dbReference>
<dbReference type="Gene3D" id="2.60.120.620">
    <property type="entry name" value="q2cbj1_9rhob like domain"/>
    <property type="match status" value="1"/>
</dbReference>
<gene>
    <name evidence="1" type="ORF">GPA25_06615</name>
</gene>